<organism evidence="1 2">
    <name type="scientific">Curtobacterium citri</name>
    <dbReference type="NCBI Taxonomy" id="3055139"/>
    <lineage>
        <taxon>Bacteria</taxon>
        <taxon>Bacillati</taxon>
        <taxon>Actinomycetota</taxon>
        <taxon>Actinomycetes</taxon>
        <taxon>Micrococcales</taxon>
        <taxon>Microbacteriaceae</taxon>
        <taxon>Curtobacterium</taxon>
    </lineage>
</organism>
<dbReference type="RefSeq" id="WP_141718952.1">
    <property type="nucleotide sequence ID" value="NZ_JAUCML010000003.1"/>
</dbReference>
<proteinExistence type="predicted"/>
<comment type="caution">
    <text evidence="1">The sequence shown here is derived from an EMBL/GenBank/DDBJ whole genome shotgun (WGS) entry which is preliminary data.</text>
</comment>
<sequence length="59" mass="6748">MPWTPRTAVHRDPDQWRRRGLTPPAELEALVHARVGWLPVAEPSYADFFIDPTARLPGE</sequence>
<evidence type="ECO:0000313" key="2">
    <source>
        <dbReference type="Proteomes" id="UP001237823"/>
    </source>
</evidence>
<keyword evidence="2" id="KW-1185">Reference proteome</keyword>
<dbReference type="EMBL" id="JAUCML010000003">
    <property type="protein sequence ID" value="MDM7884505.1"/>
    <property type="molecule type" value="Genomic_DNA"/>
</dbReference>
<name>A0ABT7T4M9_9MICO</name>
<reference evidence="1 2" key="1">
    <citation type="submission" date="2023-06" db="EMBL/GenBank/DDBJ databases">
        <authorList>
            <person name="Feng G."/>
            <person name="Li J."/>
            <person name="Zhu H."/>
        </authorList>
    </citation>
    <scope>NUCLEOTIDE SEQUENCE [LARGE SCALE GENOMIC DNA]</scope>
    <source>
        <strain evidence="1 2">RHCKG23</strain>
    </source>
</reference>
<protein>
    <submittedName>
        <fullName evidence="1">Uncharacterized protein</fullName>
    </submittedName>
</protein>
<accession>A0ABT7T4M9</accession>
<dbReference type="Proteomes" id="UP001237823">
    <property type="component" value="Unassembled WGS sequence"/>
</dbReference>
<gene>
    <name evidence="1" type="ORF">QUG92_05250</name>
</gene>
<evidence type="ECO:0000313" key="1">
    <source>
        <dbReference type="EMBL" id="MDM7884505.1"/>
    </source>
</evidence>